<evidence type="ECO:0000313" key="4">
    <source>
        <dbReference type="EMBL" id="KAK1696893.1"/>
    </source>
</evidence>
<evidence type="ECO:0000256" key="1">
    <source>
        <dbReference type="ARBA" id="ARBA00007692"/>
    </source>
</evidence>
<dbReference type="EMBL" id="JAUUTY010000001">
    <property type="protein sequence ID" value="KAK1696893.1"/>
    <property type="molecule type" value="Genomic_DNA"/>
</dbReference>
<keyword evidence="2" id="KW-0806">Transcription termination</keyword>
<keyword evidence="2" id="KW-0805">Transcription regulation</keyword>
<dbReference type="PANTHER" id="PTHR13068:SF93">
    <property type="entry name" value="OS05G0403600 PROTEIN"/>
    <property type="match status" value="1"/>
</dbReference>
<dbReference type="InterPro" id="IPR038538">
    <property type="entry name" value="MTERF_sf"/>
</dbReference>
<evidence type="ECO:0000256" key="3">
    <source>
        <dbReference type="ARBA" id="ARBA00022946"/>
    </source>
</evidence>
<comment type="caution">
    <text evidence="4">The sequence shown here is derived from an EMBL/GenBank/DDBJ whole genome shotgun (WGS) entry which is preliminary data.</text>
</comment>
<protein>
    <submittedName>
        <fullName evidence="4">Uncharacterized protein</fullName>
    </submittedName>
</protein>
<dbReference type="Pfam" id="PF02536">
    <property type="entry name" value="mTERF"/>
    <property type="match status" value="1"/>
</dbReference>
<dbReference type="FunFam" id="1.25.70.10:FF:000001">
    <property type="entry name" value="Mitochondrial transcription termination factor-like"/>
    <property type="match status" value="1"/>
</dbReference>
<evidence type="ECO:0000313" key="5">
    <source>
        <dbReference type="Proteomes" id="UP001231189"/>
    </source>
</evidence>
<name>A0AAD8U2X3_LOLMU</name>
<reference evidence="4" key="1">
    <citation type="submission" date="2023-07" db="EMBL/GenBank/DDBJ databases">
        <title>A chromosome-level genome assembly of Lolium multiflorum.</title>
        <authorList>
            <person name="Chen Y."/>
            <person name="Copetti D."/>
            <person name="Kolliker R."/>
            <person name="Studer B."/>
        </authorList>
    </citation>
    <scope>NUCLEOTIDE SEQUENCE</scope>
    <source>
        <strain evidence="4">02402/16</strain>
        <tissue evidence="4">Leaf</tissue>
    </source>
</reference>
<dbReference type="SMART" id="SM00733">
    <property type="entry name" value="Mterf"/>
    <property type="match status" value="5"/>
</dbReference>
<dbReference type="AlphaFoldDB" id="A0AAD8U2X3"/>
<dbReference type="PANTHER" id="PTHR13068">
    <property type="entry name" value="CGI-12 PROTEIN-RELATED"/>
    <property type="match status" value="1"/>
</dbReference>
<proteinExistence type="inferred from homology"/>
<dbReference type="GO" id="GO:0003676">
    <property type="term" value="F:nucleic acid binding"/>
    <property type="evidence" value="ECO:0007669"/>
    <property type="project" value="InterPro"/>
</dbReference>
<organism evidence="4 5">
    <name type="scientific">Lolium multiflorum</name>
    <name type="common">Italian ryegrass</name>
    <name type="synonym">Lolium perenne subsp. multiflorum</name>
    <dbReference type="NCBI Taxonomy" id="4521"/>
    <lineage>
        <taxon>Eukaryota</taxon>
        <taxon>Viridiplantae</taxon>
        <taxon>Streptophyta</taxon>
        <taxon>Embryophyta</taxon>
        <taxon>Tracheophyta</taxon>
        <taxon>Spermatophyta</taxon>
        <taxon>Magnoliopsida</taxon>
        <taxon>Liliopsida</taxon>
        <taxon>Poales</taxon>
        <taxon>Poaceae</taxon>
        <taxon>BOP clade</taxon>
        <taxon>Pooideae</taxon>
        <taxon>Poodae</taxon>
        <taxon>Poeae</taxon>
        <taxon>Poeae Chloroplast Group 2 (Poeae type)</taxon>
        <taxon>Loliodinae</taxon>
        <taxon>Loliinae</taxon>
        <taxon>Lolium</taxon>
    </lineage>
</organism>
<keyword evidence="2" id="KW-0804">Transcription</keyword>
<keyword evidence="3" id="KW-0809">Transit peptide</keyword>
<sequence length="393" mass="43502">MFASFCRRRLLLHIRKISGGGGTNPLQSIPGAIHLAHTSSLTAVSSAPNSELCPATVSYLISCGLSPAAAATAATTQKTRILSTDKADDVRALLRDYGFTDADIVRTLRRAAKLLTADPERVLRPKLAFFASLGFEPRKLAHSPSLLGRSLDKHLVPSIQFLRDTIGTDDQLRVAFHRKPRALTADLDNNMRPAVEALRRGGLAEAAISKLLVIDLGVLMLSPDRISKIFEDLKEIGACTADSRFVYCFDAMCAVKRETWLRKLSLYTSFGLSEGEVFNAFKTQPRILNLADENIEKKVRFLLDELKLGIHDIMSRPVILCYSLDKCILPRCAVLSVLMREGKIQRDVKLPQALLGNSRVFSTKYVFKHADKVPDVVKAYEGKIKFEGFGCNR</sequence>
<keyword evidence="5" id="KW-1185">Reference proteome</keyword>
<comment type="similarity">
    <text evidence="1">Belongs to the mTERF family.</text>
</comment>
<dbReference type="Gene3D" id="1.25.70.10">
    <property type="entry name" value="Transcription termination factor 3, mitochondrial"/>
    <property type="match status" value="1"/>
</dbReference>
<evidence type="ECO:0000256" key="2">
    <source>
        <dbReference type="ARBA" id="ARBA00022472"/>
    </source>
</evidence>
<dbReference type="Proteomes" id="UP001231189">
    <property type="component" value="Unassembled WGS sequence"/>
</dbReference>
<accession>A0AAD8U2X3</accession>
<dbReference type="GO" id="GO:0006353">
    <property type="term" value="P:DNA-templated transcription termination"/>
    <property type="evidence" value="ECO:0007669"/>
    <property type="project" value="UniProtKB-KW"/>
</dbReference>
<dbReference type="InterPro" id="IPR003690">
    <property type="entry name" value="MTERF"/>
</dbReference>
<gene>
    <name evidence="4" type="ORF">QYE76_013590</name>
</gene>